<accession>E6SBC2</accession>
<name>E6SBC2_INTC7</name>
<reference evidence="2 3" key="1">
    <citation type="journal article" date="2010" name="Stand. Genomic Sci.">
        <title>Complete genome sequence of Intrasporangium calvum type strain (7 KIP).</title>
        <authorList>
            <person name="Del Rio T.G."/>
            <person name="Chertkov O."/>
            <person name="Yasawong M."/>
            <person name="Lucas S."/>
            <person name="Deshpande S."/>
            <person name="Cheng J.F."/>
            <person name="Detter C."/>
            <person name="Tapia R."/>
            <person name="Han C."/>
            <person name="Goodwin L."/>
            <person name="Pitluck S."/>
            <person name="Liolios K."/>
            <person name="Ivanova N."/>
            <person name="Mavromatis K."/>
            <person name="Pati A."/>
            <person name="Chen A."/>
            <person name="Palaniappan K."/>
            <person name="Land M."/>
            <person name="Hauser L."/>
            <person name="Chang Y.J."/>
            <person name="Jeffries C.D."/>
            <person name="Rohde M."/>
            <person name="Pukall R."/>
            <person name="Sikorski J."/>
            <person name="Goker M."/>
            <person name="Woyke T."/>
            <person name="Bristow J."/>
            <person name="Eisen J.A."/>
            <person name="Markowitz V."/>
            <person name="Hugenholtz P."/>
            <person name="Kyrpides N.C."/>
            <person name="Klenk H.P."/>
            <person name="Lapidus A."/>
        </authorList>
    </citation>
    <scope>NUCLEOTIDE SEQUENCE [LARGE SCALE GENOMIC DNA]</scope>
    <source>
        <strain evidence="3">ATCC 23552 / DSM 43043 / JCM 3097 / NBRC 12989 / 7 KIP</strain>
    </source>
</reference>
<sequence>MKSLHHVISTLVALLVAVLLAAIVPTSASAATPLTAPSGTAATAPDLTSTDADGASVNCSSTRELGTSKVVRDKGMNAFTVRQYIGWCWDSRGSAWMNFASVYVWAQYHNLGFGYRAQAGIVVGGSGDTVGYTVGGNRQRLVYSTPVRTTSSCTQGWGKLLRGGSESAQGLTSLVC</sequence>
<dbReference type="KEGG" id="ica:Intca_1899"/>
<proteinExistence type="predicted"/>
<feature type="signal peptide" evidence="1">
    <location>
        <begin position="1"/>
        <end position="30"/>
    </location>
</feature>
<evidence type="ECO:0000313" key="3">
    <source>
        <dbReference type="Proteomes" id="UP000008914"/>
    </source>
</evidence>
<dbReference type="HOGENOM" id="CLU_1523173_0_0_11"/>
<dbReference type="EMBL" id="CP002343">
    <property type="protein sequence ID" value="ADU48410.1"/>
    <property type="molecule type" value="Genomic_DNA"/>
</dbReference>
<dbReference type="eggNOG" id="ENOG502ZXJA">
    <property type="taxonomic scope" value="Bacteria"/>
</dbReference>
<dbReference type="RefSeq" id="WP_013492725.1">
    <property type="nucleotide sequence ID" value="NC_014830.1"/>
</dbReference>
<feature type="chain" id="PRO_5003209019" description="Secreted protein" evidence="1">
    <location>
        <begin position="31"/>
        <end position="176"/>
    </location>
</feature>
<dbReference type="AlphaFoldDB" id="E6SBC2"/>
<evidence type="ECO:0000313" key="2">
    <source>
        <dbReference type="EMBL" id="ADU48410.1"/>
    </source>
</evidence>
<evidence type="ECO:0008006" key="4">
    <source>
        <dbReference type="Google" id="ProtNLM"/>
    </source>
</evidence>
<organism evidence="2 3">
    <name type="scientific">Intrasporangium calvum (strain ATCC 23552 / DSM 43043 / JCM 3097 / NBRC 12989 / NCIMB 10167 / NRRL B-3866 / 7 KIP)</name>
    <dbReference type="NCBI Taxonomy" id="710696"/>
    <lineage>
        <taxon>Bacteria</taxon>
        <taxon>Bacillati</taxon>
        <taxon>Actinomycetota</taxon>
        <taxon>Actinomycetes</taxon>
        <taxon>Micrococcales</taxon>
        <taxon>Intrasporangiaceae</taxon>
        <taxon>Intrasporangium</taxon>
    </lineage>
</organism>
<keyword evidence="3" id="KW-1185">Reference proteome</keyword>
<evidence type="ECO:0000256" key="1">
    <source>
        <dbReference type="SAM" id="SignalP"/>
    </source>
</evidence>
<protein>
    <recommendedName>
        <fullName evidence="4">Secreted protein</fullName>
    </recommendedName>
</protein>
<keyword evidence="1" id="KW-0732">Signal</keyword>
<gene>
    <name evidence="2" type="ordered locus">Intca_1899</name>
</gene>
<dbReference type="Proteomes" id="UP000008914">
    <property type="component" value="Chromosome"/>
</dbReference>
<dbReference type="OrthoDB" id="4867962at2"/>